<comment type="caution">
    <text evidence="1">The sequence shown here is derived from an EMBL/GenBank/DDBJ whole genome shotgun (WGS) entry which is preliminary data.</text>
</comment>
<proteinExistence type="predicted"/>
<organism evidence="1 2">
    <name type="scientific">Rubripirellula amarantea</name>
    <dbReference type="NCBI Taxonomy" id="2527999"/>
    <lineage>
        <taxon>Bacteria</taxon>
        <taxon>Pseudomonadati</taxon>
        <taxon>Planctomycetota</taxon>
        <taxon>Planctomycetia</taxon>
        <taxon>Pirellulales</taxon>
        <taxon>Pirellulaceae</taxon>
        <taxon>Rubripirellula</taxon>
    </lineage>
</organism>
<accession>A0A5C5WF74</accession>
<dbReference type="PANTHER" id="PTHR39180">
    <property type="match status" value="1"/>
</dbReference>
<evidence type="ECO:0000313" key="1">
    <source>
        <dbReference type="EMBL" id="TWT49310.1"/>
    </source>
</evidence>
<evidence type="ECO:0008006" key="3">
    <source>
        <dbReference type="Google" id="ProtNLM"/>
    </source>
</evidence>
<dbReference type="RefSeq" id="WP_146516844.1">
    <property type="nucleotide sequence ID" value="NZ_SJPI01000003.1"/>
</dbReference>
<dbReference type="InterPro" id="IPR012440">
    <property type="entry name" value="DUF1641"/>
</dbReference>
<protein>
    <recommendedName>
        <fullName evidence="3">DUF1641 domain-containing protein</fullName>
    </recommendedName>
</protein>
<reference evidence="1 2" key="1">
    <citation type="submission" date="2019-02" db="EMBL/GenBank/DDBJ databases">
        <title>Deep-cultivation of Planctomycetes and their phenomic and genomic characterization uncovers novel biology.</title>
        <authorList>
            <person name="Wiegand S."/>
            <person name="Jogler M."/>
            <person name="Boedeker C."/>
            <person name="Pinto D."/>
            <person name="Vollmers J."/>
            <person name="Rivas-Marin E."/>
            <person name="Kohn T."/>
            <person name="Peeters S.H."/>
            <person name="Heuer A."/>
            <person name="Rast P."/>
            <person name="Oberbeckmann S."/>
            <person name="Bunk B."/>
            <person name="Jeske O."/>
            <person name="Meyerdierks A."/>
            <person name="Storesund J.E."/>
            <person name="Kallscheuer N."/>
            <person name="Luecker S."/>
            <person name="Lage O.M."/>
            <person name="Pohl T."/>
            <person name="Merkel B.J."/>
            <person name="Hornburger P."/>
            <person name="Mueller R.-W."/>
            <person name="Bruemmer F."/>
            <person name="Labrenz M."/>
            <person name="Spormann A.M."/>
            <person name="Op Den Camp H."/>
            <person name="Overmann J."/>
            <person name="Amann R."/>
            <person name="Jetten M.S.M."/>
            <person name="Mascher T."/>
            <person name="Medema M.H."/>
            <person name="Devos D.P."/>
            <person name="Kaster A.-K."/>
            <person name="Ovreas L."/>
            <person name="Rohde M."/>
            <person name="Galperin M.Y."/>
            <person name="Jogler C."/>
        </authorList>
    </citation>
    <scope>NUCLEOTIDE SEQUENCE [LARGE SCALE GENOMIC DNA]</scope>
    <source>
        <strain evidence="1 2">Pla22</strain>
    </source>
</reference>
<dbReference type="AlphaFoldDB" id="A0A5C5WF74"/>
<dbReference type="Pfam" id="PF07849">
    <property type="entry name" value="DUF1641"/>
    <property type="match status" value="1"/>
</dbReference>
<dbReference type="OrthoDB" id="285411at2"/>
<dbReference type="EMBL" id="SJPI01000003">
    <property type="protein sequence ID" value="TWT49310.1"/>
    <property type="molecule type" value="Genomic_DNA"/>
</dbReference>
<dbReference type="Proteomes" id="UP000316598">
    <property type="component" value="Unassembled WGS sequence"/>
</dbReference>
<keyword evidence="2" id="KW-1185">Reference proteome</keyword>
<sequence length="255" mass="27755">MDTAIQRPTLEDRLNDPNTVDVLHRLLDQAEKLNQILNVAGELPNLLAIAVDVFDAVARRASQDGIDIEERATRFAKLLVQISEPSNMRAMERLVSRLPKLEEGSELLDELPNLIAIAVDVFDEWAAQVKTDGIDFEQSLRQGLHAALYLGGQIRKEELDRIGFLLKSDVMSENSVATVGMAGSALSSCHQGTCEHPVPKRVGLLGLIGAIRDPNTQRALSFGLQFAKCFGGVLEKNPDASQISSTVSSEKGSVI</sequence>
<evidence type="ECO:0000313" key="2">
    <source>
        <dbReference type="Proteomes" id="UP000316598"/>
    </source>
</evidence>
<name>A0A5C5WF74_9BACT</name>
<gene>
    <name evidence="1" type="ORF">Pla22_45040</name>
</gene>
<dbReference type="PANTHER" id="PTHR39180:SF2">
    <property type="entry name" value="DUF1641 DOMAIN-CONTAINING PROTEIN"/>
    <property type="match status" value="1"/>
</dbReference>